<evidence type="ECO:0000313" key="2">
    <source>
        <dbReference type="Proteomes" id="UP000655366"/>
    </source>
</evidence>
<dbReference type="Proteomes" id="UP000655366">
    <property type="component" value="Unassembled WGS sequence"/>
</dbReference>
<dbReference type="AlphaFoldDB" id="A0A931G5A8"/>
<organism evidence="1 2">
    <name type="scientific">Arthrobacter terrae</name>
    <dbReference type="NCBI Taxonomy" id="2935737"/>
    <lineage>
        <taxon>Bacteria</taxon>
        <taxon>Bacillati</taxon>
        <taxon>Actinomycetota</taxon>
        <taxon>Actinomycetes</taxon>
        <taxon>Micrococcales</taxon>
        <taxon>Micrococcaceae</taxon>
        <taxon>Arthrobacter</taxon>
    </lineage>
</organism>
<keyword evidence="2" id="KW-1185">Reference proteome</keyword>
<dbReference type="EMBL" id="JADNYM010000008">
    <property type="protein sequence ID" value="MBG0739345.1"/>
    <property type="molecule type" value="Genomic_DNA"/>
</dbReference>
<dbReference type="RefSeq" id="WP_196396283.1">
    <property type="nucleotide sequence ID" value="NZ_JADNYM010000008.1"/>
</dbReference>
<comment type="caution">
    <text evidence="1">The sequence shown here is derived from an EMBL/GenBank/DDBJ whole genome shotgun (WGS) entry which is preliminary data.</text>
</comment>
<proteinExistence type="predicted"/>
<gene>
    <name evidence="1" type="ORF">IV500_08070</name>
</gene>
<evidence type="ECO:0000313" key="1">
    <source>
        <dbReference type="EMBL" id="MBG0739345.1"/>
    </source>
</evidence>
<accession>A0A931G5A8</accession>
<protein>
    <submittedName>
        <fullName evidence="1">Uncharacterized protein</fullName>
    </submittedName>
</protein>
<sequence length="99" mass="10905">MDEFDISIDYELFRISERYQPDGRLSYDFAWLNGPADGTYGFTIGRSGGEAAPADSDGASRMSREELVEQARSLLDSFYAAGGVGEEDFPDHVPPQFGL</sequence>
<reference evidence="1 2" key="1">
    <citation type="submission" date="2020-11" db="EMBL/GenBank/DDBJ databases">
        <title>Arthrobacter antarcticus sp. nov., isolated from Antarctic Soil.</title>
        <authorList>
            <person name="Li J."/>
        </authorList>
    </citation>
    <scope>NUCLEOTIDE SEQUENCE [LARGE SCALE GENOMIC DNA]</scope>
    <source>
        <strain evidence="1 2">Z1-20</strain>
    </source>
</reference>
<name>A0A931G5A8_9MICC</name>